<feature type="compositionally biased region" description="Basic and acidic residues" evidence="1">
    <location>
        <begin position="321"/>
        <end position="340"/>
    </location>
</feature>
<evidence type="ECO:0000256" key="1">
    <source>
        <dbReference type="SAM" id="MobiDB-lite"/>
    </source>
</evidence>
<proteinExistence type="predicted"/>
<accession>A0AAV9VYR4</accession>
<name>A0AAV9VYR4_9PEZI</name>
<feature type="region of interest" description="Disordered" evidence="1">
    <location>
        <begin position="199"/>
        <end position="393"/>
    </location>
</feature>
<dbReference type="EMBL" id="JAVHJL010000008">
    <property type="protein sequence ID" value="KAK6498328.1"/>
    <property type="molecule type" value="Genomic_DNA"/>
</dbReference>
<sequence>MSRNACFRSNIPDAGTSSLTYLMDGLNIDENGQREEVRLVDPDIEDAYQNEGDGMRREAFYEYLEVKKTIRPLNIVKRTTASTIASSPLTEQTAGNPFVPSRKTTMHKWGPPGEDIPEGTPDKVRQAMLSLESLIRQSEIESTSSSLYEPEQNFSFLDPEAEARRLLHSPKTSPVLLDRISQIPFVPIGRSRVTQLRRSLDKSSTLASRQASPYDEDHMRNRMISGSRRPSNYSASRRQHAQSAAQFGPRSTSSSGLTAEEFMAIVRRGSSRHSSRENSRTTSRANATSPPSGATFRGRRYSPEPLLDSPESSVATDQDDIEHATSSKGKFQEFKPDSKVPKSLGHSISTTRRQGTRLRSPGTPSGQYITVTKGRRGPSRVENQPDTPAVSEPFQHDLSFLPKETFDPATETPAETSTRKERAMLAYFVHVGVNFMDDNAVRQARFEFQRIWEDCRLGPTGFRKPSPRGEITDWI</sequence>
<feature type="region of interest" description="Disordered" evidence="1">
    <location>
        <begin position="90"/>
        <end position="120"/>
    </location>
</feature>
<feature type="compositionally biased region" description="Low complexity" evidence="1">
    <location>
        <begin position="303"/>
        <end position="313"/>
    </location>
</feature>
<evidence type="ECO:0000313" key="2">
    <source>
        <dbReference type="EMBL" id="KAK6498328.1"/>
    </source>
</evidence>
<reference evidence="2 3" key="1">
    <citation type="submission" date="2023-08" db="EMBL/GenBank/DDBJ databases">
        <authorList>
            <person name="Palmer J.M."/>
        </authorList>
    </citation>
    <scope>NUCLEOTIDE SEQUENCE [LARGE SCALE GENOMIC DNA]</scope>
    <source>
        <strain evidence="2 3">TWF481</strain>
    </source>
</reference>
<feature type="compositionally biased region" description="Polar residues" evidence="1">
    <location>
        <begin position="280"/>
        <end position="292"/>
    </location>
</feature>
<comment type="caution">
    <text evidence="2">The sequence shown here is derived from an EMBL/GenBank/DDBJ whole genome shotgun (WGS) entry which is preliminary data.</text>
</comment>
<keyword evidence="3" id="KW-1185">Reference proteome</keyword>
<evidence type="ECO:0000313" key="3">
    <source>
        <dbReference type="Proteomes" id="UP001370758"/>
    </source>
</evidence>
<feature type="compositionally biased region" description="Polar residues" evidence="1">
    <location>
        <begin position="199"/>
        <end position="211"/>
    </location>
</feature>
<organism evidence="2 3">
    <name type="scientific">Arthrobotrys musiformis</name>
    <dbReference type="NCBI Taxonomy" id="47236"/>
    <lineage>
        <taxon>Eukaryota</taxon>
        <taxon>Fungi</taxon>
        <taxon>Dikarya</taxon>
        <taxon>Ascomycota</taxon>
        <taxon>Pezizomycotina</taxon>
        <taxon>Orbiliomycetes</taxon>
        <taxon>Orbiliales</taxon>
        <taxon>Orbiliaceae</taxon>
        <taxon>Arthrobotrys</taxon>
    </lineage>
</organism>
<dbReference type="Proteomes" id="UP001370758">
    <property type="component" value="Unassembled WGS sequence"/>
</dbReference>
<dbReference type="AlphaFoldDB" id="A0AAV9VYR4"/>
<gene>
    <name evidence="2" type="ORF">TWF481_010919</name>
</gene>
<protein>
    <submittedName>
        <fullName evidence="2">Uncharacterized protein</fullName>
    </submittedName>
</protein>